<comment type="caution">
    <text evidence="2">The sequence shown here is derived from an EMBL/GenBank/DDBJ whole genome shotgun (WGS) entry which is preliminary data.</text>
</comment>
<evidence type="ECO:0000313" key="3">
    <source>
        <dbReference type="Proteomes" id="UP000028981"/>
    </source>
</evidence>
<dbReference type="STRING" id="46914.JP75_20410"/>
<keyword evidence="3" id="KW-1185">Reference proteome</keyword>
<evidence type="ECO:0000256" key="1">
    <source>
        <dbReference type="SAM" id="MobiDB-lite"/>
    </source>
</evidence>
<reference evidence="2 3" key="1">
    <citation type="submission" date="2014-08" db="EMBL/GenBank/DDBJ databases">
        <authorList>
            <person name="Hassan Y.I."/>
            <person name="Lepp D."/>
            <person name="Zhou T."/>
        </authorList>
    </citation>
    <scope>NUCLEOTIDE SEQUENCE [LARGE SCALE GENOMIC DNA]</scope>
    <source>
        <strain evidence="2 3">IFO13584</strain>
    </source>
</reference>
<dbReference type="AlphaFoldDB" id="A0A087LY33"/>
<dbReference type="EMBL" id="JQGC01000024">
    <property type="protein sequence ID" value="KFL29536.1"/>
    <property type="molecule type" value="Genomic_DNA"/>
</dbReference>
<sequence length="166" mass="18923">MPNDIEKFARDINLASKYLHIDEINYAVVSTAYRQILQIRFWNDKNKIVKTVTFKNGDVPSDLLGRTDKSILDNEFDKSAPRQSEQGQEQTGLAVNEPPADRRRRTTPLSNPEKPRWAEENRSKQQVKLRLAPALAEAAEARAQSKGVTRNEWIEGLIIKELGIEP</sequence>
<proteinExistence type="predicted"/>
<organism evidence="2 3">
    <name type="scientific">Devosia riboflavina</name>
    <dbReference type="NCBI Taxonomy" id="46914"/>
    <lineage>
        <taxon>Bacteria</taxon>
        <taxon>Pseudomonadati</taxon>
        <taxon>Pseudomonadota</taxon>
        <taxon>Alphaproteobacteria</taxon>
        <taxon>Hyphomicrobiales</taxon>
        <taxon>Devosiaceae</taxon>
        <taxon>Devosia</taxon>
    </lineage>
</organism>
<feature type="region of interest" description="Disordered" evidence="1">
    <location>
        <begin position="73"/>
        <end position="126"/>
    </location>
</feature>
<feature type="compositionally biased region" description="Polar residues" evidence="1">
    <location>
        <begin position="81"/>
        <end position="93"/>
    </location>
</feature>
<name>A0A087LY33_9HYPH</name>
<dbReference type="Proteomes" id="UP000028981">
    <property type="component" value="Unassembled WGS sequence"/>
</dbReference>
<feature type="compositionally biased region" description="Basic and acidic residues" evidence="1">
    <location>
        <begin position="113"/>
        <end position="123"/>
    </location>
</feature>
<gene>
    <name evidence="2" type="ORF">JP75_20410</name>
</gene>
<accession>A0A087LY33</accession>
<protein>
    <submittedName>
        <fullName evidence="2">Uncharacterized protein</fullName>
    </submittedName>
</protein>
<evidence type="ECO:0000313" key="2">
    <source>
        <dbReference type="EMBL" id="KFL29536.1"/>
    </source>
</evidence>